<evidence type="ECO:0000256" key="9">
    <source>
        <dbReference type="ARBA" id="ARBA00023010"/>
    </source>
</evidence>
<feature type="domain" description="Helicase ATP-binding" evidence="11">
    <location>
        <begin position="119"/>
        <end position="335"/>
    </location>
</feature>
<dbReference type="RefSeq" id="WP_088916439.1">
    <property type="nucleotide sequence ID" value="NZ_CP018632.1"/>
</dbReference>
<dbReference type="GO" id="GO:0043952">
    <property type="term" value="P:protein transport by the Sec complex"/>
    <property type="evidence" value="ECO:0007669"/>
    <property type="project" value="TreeGrafter"/>
</dbReference>
<dbReference type="GO" id="GO:0006886">
    <property type="term" value="P:intracellular protein transport"/>
    <property type="evidence" value="ECO:0007669"/>
    <property type="project" value="InterPro"/>
</dbReference>
<keyword evidence="3" id="KW-0963">Cytoplasm</keyword>
<keyword evidence="1" id="KW-0813">Transport</keyword>
<dbReference type="Pfam" id="PF21090">
    <property type="entry name" value="P-loop_SecA"/>
    <property type="match status" value="2"/>
</dbReference>
<dbReference type="GO" id="GO:0031522">
    <property type="term" value="C:cell envelope Sec protein transport complex"/>
    <property type="evidence" value="ECO:0007669"/>
    <property type="project" value="TreeGrafter"/>
</dbReference>
<dbReference type="GO" id="GO:0005524">
    <property type="term" value="F:ATP binding"/>
    <property type="evidence" value="ECO:0007669"/>
    <property type="project" value="UniProtKB-KW"/>
</dbReference>
<evidence type="ECO:0000256" key="4">
    <source>
        <dbReference type="ARBA" id="ARBA00022519"/>
    </source>
</evidence>
<dbReference type="InterPro" id="IPR000185">
    <property type="entry name" value="SecA"/>
</dbReference>
<dbReference type="GO" id="GO:0005886">
    <property type="term" value="C:plasma membrane"/>
    <property type="evidence" value="ECO:0007669"/>
    <property type="project" value="TreeGrafter"/>
</dbReference>
<evidence type="ECO:0000259" key="12">
    <source>
        <dbReference type="PROSITE" id="PS51194"/>
    </source>
</evidence>
<dbReference type="PANTHER" id="PTHR30612:SF0">
    <property type="entry name" value="CHLOROPLAST PROTEIN-TRANSPORTING ATPASE"/>
    <property type="match status" value="1"/>
</dbReference>
<evidence type="ECO:0000256" key="8">
    <source>
        <dbReference type="ARBA" id="ARBA00022967"/>
    </source>
</evidence>
<keyword evidence="5" id="KW-0547">Nucleotide-binding</keyword>
<evidence type="ECO:0000256" key="5">
    <source>
        <dbReference type="ARBA" id="ARBA00022741"/>
    </source>
</evidence>
<dbReference type="Gene3D" id="3.90.1440.10">
    <property type="entry name" value="SecA, preprotein cross-linking domain"/>
    <property type="match status" value="1"/>
</dbReference>
<dbReference type="Pfam" id="PF01043">
    <property type="entry name" value="SecA_PP_bind"/>
    <property type="match status" value="1"/>
</dbReference>
<keyword evidence="4" id="KW-0997">Cell inner membrane</keyword>
<sequence length="665" mass="74492">MSQTLAVARPGLRLGLRPESTASLSQSEFDAVIARWLNHRVVPELRSLRKFRKRLQAIDEAERQVGGLDLVARNCVVISLRESLAGKRLETSDLVQAFALIRLAMEQSLGLRLHDEQLYAGWCLLTGNCIEMQTGEGKTVTAVLPAIVMALAGVPVHVITANEYLVQRDCRELNAVYQWFGLRSGIVLAEQDESERRSAYACDIVYCTHQQVVFDYLRDSRAMEKHRRGITEKIRNLLDVEPYTPLLRGLCFAIVDEIDSVLIDDARTPLILAEISSSEDLSMADAAIALAMARGLEEGLHYTLRHELRQAHLSKTGLQVIRERTQQLSGTWQFERYRHERISQALTALYLYRPDVDYLVQGGRVELIDQSTGRPTPQRRLQHGLHRILEVKERCNVGDESNPVSSLSFQRFFTRYHRLCGMSGTVWEARQELHRVYGPRVVSVPTAQKSLRKIIPTRVAVSRKTQLELVARQIEQLRSAGRSVLIGTRTVQLSDQTSQYLSHIGIEHTVLNARQDTEEASVISQAGRKAQVTVATNMAGRGTDIKPDPEVIEAGGLHVINLEMNDSRRIDRQLHGRSARQGDPGSCQDFLSLDDELIVKELNPLLYSLLSILVKASGSGSSLLITALIRSAQSKVERRHHEQRLAVSKGQTRLQRALAIGGGSE</sequence>
<dbReference type="PROSITE" id="PS51194">
    <property type="entry name" value="HELICASE_CTER"/>
    <property type="match status" value="1"/>
</dbReference>
<feature type="domain" description="Helicase C-terminal" evidence="12">
    <location>
        <begin position="473"/>
        <end position="629"/>
    </location>
</feature>
<evidence type="ECO:0000256" key="3">
    <source>
        <dbReference type="ARBA" id="ARBA00022490"/>
    </source>
</evidence>
<dbReference type="KEGG" id="gai:IMCC3135_04170"/>
<evidence type="ECO:0000256" key="7">
    <source>
        <dbReference type="ARBA" id="ARBA00022927"/>
    </source>
</evidence>
<keyword evidence="10" id="KW-0472">Membrane</keyword>
<keyword evidence="8" id="KW-1278">Translocase</keyword>
<dbReference type="Pfam" id="PF07517">
    <property type="entry name" value="SecA_DEAD"/>
    <property type="match status" value="1"/>
</dbReference>
<name>A0A2Z2NTK2_9GAMM</name>
<dbReference type="CDD" id="cd18803">
    <property type="entry name" value="SF2_C_secA"/>
    <property type="match status" value="1"/>
</dbReference>
<dbReference type="PRINTS" id="PR00906">
    <property type="entry name" value="SECA"/>
</dbReference>
<dbReference type="InterPro" id="IPR014001">
    <property type="entry name" value="Helicase_ATP-bd"/>
</dbReference>
<dbReference type="SUPFAM" id="SSF52540">
    <property type="entry name" value="P-loop containing nucleoside triphosphate hydrolases"/>
    <property type="match status" value="2"/>
</dbReference>
<dbReference type="InterPro" id="IPR036670">
    <property type="entry name" value="SecA_X-link_sf"/>
</dbReference>
<proteinExistence type="predicted"/>
<dbReference type="InterPro" id="IPR011130">
    <property type="entry name" value="SecA_preprotein_X-link_dom"/>
</dbReference>
<accession>A0A2Z2NTK2</accession>
<evidence type="ECO:0000313" key="15">
    <source>
        <dbReference type="Proteomes" id="UP000250079"/>
    </source>
</evidence>
<dbReference type="GO" id="GO:0017038">
    <property type="term" value="P:protein import"/>
    <property type="evidence" value="ECO:0007669"/>
    <property type="project" value="InterPro"/>
</dbReference>
<reference evidence="14 15" key="1">
    <citation type="submission" date="2016-12" db="EMBL/GenBank/DDBJ databases">
        <authorList>
            <person name="Song W.-J."/>
            <person name="Kurnit D.M."/>
        </authorList>
    </citation>
    <scope>NUCLEOTIDE SEQUENCE [LARGE SCALE GENOMIC DNA]</scope>
    <source>
        <strain evidence="14 15">IMCC3135</strain>
    </source>
</reference>
<dbReference type="InterPro" id="IPR001650">
    <property type="entry name" value="Helicase_C-like"/>
</dbReference>
<dbReference type="SMART" id="SM00957">
    <property type="entry name" value="SecA_DEAD"/>
    <property type="match status" value="1"/>
</dbReference>
<gene>
    <name evidence="14" type="primary">secA_2</name>
    <name evidence="14" type="ORF">IMCC3135_04170</name>
</gene>
<dbReference type="InterPro" id="IPR011115">
    <property type="entry name" value="SecA_DEAD"/>
</dbReference>
<keyword evidence="2" id="KW-1003">Cell membrane</keyword>
<dbReference type="GO" id="GO:0005829">
    <property type="term" value="C:cytosol"/>
    <property type="evidence" value="ECO:0007669"/>
    <property type="project" value="TreeGrafter"/>
</dbReference>
<keyword evidence="9" id="KW-0811">Translocation</keyword>
<feature type="domain" description="SecA family profile" evidence="13">
    <location>
        <begin position="33"/>
        <end position="622"/>
    </location>
</feature>
<dbReference type="OrthoDB" id="9805579at2"/>
<dbReference type="AlphaFoldDB" id="A0A2Z2NTK2"/>
<dbReference type="PROSITE" id="PS51196">
    <property type="entry name" value="SECA_MOTOR_DEAD"/>
    <property type="match status" value="1"/>
</dbReference>
<keyword evidence="6" id="KW-0067">ATP-binding</keyword>
<dbReference type="GO" id="GO:0006605">
    <property type="term" value="P:protein targeting"/>
    <property type="evidence" value="ECO:0007669"/>
    <property type="project" value="InterPro"/>
</dbReference>
<dbReference type="Proteomes" id="UP000250079">
    <property type="component" value="Chromosome"/>
</dbReference>
<evidence type="ECO:0000259" key="11">
    <source>
        <dbReference type="PROSITE" id="PS51192"/>
    </source>
</evidence>
<keyword evidence="15" id="KW-1185">Reference proteome</keyword>
<dbReference type="Gene3D" id="3.40.50.300">
    <property type="entry name" value="P-loop containing nucleotide triphosphate hydrolases"/>
    <property type="match status" value="2"/>
</dbReference>
<dbReference type="InterPro" id="IPR027417">
    <property type="entry name" value="P-loop_NTPase"/>
</dbReference>
<protein>
    <submittedName>
        <fullName evidence="14">Protein translocase subunit SecA</fullName>
    </submittedName>
</protein>
<evidence type="ECO:0000256" key="10">
    <source>
        <dbReference type="ARBA" id="ARBA00023136"/>
    </source>
</evidence>
<evidence type="ECO:0000313" key="14">
    <source>
        <dbReference type="EMBL" id="ASJ70947.1"/>
    </source>
</evidence>
<dbReference type="PROSITE" id="PS51192">
    <property type="entry name" value="HELICASE_ATP_BIND_1"/>
    <property type="match status" value="1"/>
</dbReference>
<dbReference type="SMART" id="SM00958">
    <property type="entry name" value="SecA_PP_bind"/>
    <property type="match status" value="1"/>
</dbReference>
<keyword evidence="7" id="KW-0653">Protein transport</keyword>
<dbReference type="CDD" id="cd17928">
    <property type="entry name" value="DEXDc_SecA"/>
    <property type="match status" value="1"/>
</dbReference>
<evidence type="ECO:0000256" key="2">
    <source>
        <dbReference type="ARBA" id="ARBA00022475"/>
    </source>
</evidence>
<dbReference type="SUPFAM" id="SSF81767">
    <property type="entry name" value="Pre-protein crosslinking domain of SecA"/>
    <property type="match status" value="1"/>
</dbReference>
<dbReference type="FunFam" id="3.40.50.300:FF:000429">
    <property type="entry name" value="Preprotein translocase subunit SecA"/>
    <property type="match status" value="1"/>
</dbReference>
<evidence type="ECO:0000256" key="6">
    <source>
        <dbReference type="ARBA" id="ARBA00022840"/>
    </source>
</evidence>
<evidence type="ECO:0000259" key="13">
    <source>
        <dbReference type="PROSITE" id="PS51196"/>
    </source>
</evidence>
<dbReference type="EMBL" id="CP018632">
    <property type="protein sequence ID" value="ASJ70947.1"/>
    <property type="molecule type" value="Genomic_DNA"/>
</dbReference>
<evidence type="ECO:0000256" key="1">
    <source>
        <dbReference type="ARBA" id="ARBA00022448"/>
    </source>
</evidence>
<dbReference type="PANTHER" id="PTHR30612">
    <property type="entry name" value="SECA INNER MEMBRANE COMPONENT OF SEC PROTEIN SECRETION SYSTEM"/>
    <property type="match status" value="1"/>
</dbReference>
<dbReference type="InterPro" id="IPR014018">
    <property type="entry name" value="SecA_motor_DEAD"/>
</dbReference>
<dbReference type="InterPro" id="IPR044722">
    <property type="entry name" value="SecA_SF2_C"/>
</dbReference>
<organism evidence="14 15">
    <name type="scientific">Granulosicoccus antarcticus IMCC3135</name>
    <dbReference type="NCBI Taxonomy" id="1192854"/>
    <lineage>
        <taxon>Bacteria</taxon>
        <taxon>Pseudomonadati</taxon>
        <taxon>Pseudomonadota</taxon>
        <taxon>Gammaproteobacteria</taxon>
        <taxon>Chromatiales</taxon>
        <taxon>Granulosicoccaceae</taxon>
        <taxon>Granulosicoccus</taxon>
    </lineage>
</organism>